<dbReference type="PRINTS" id="PR00038">
    <property type="entry name" value="HTHLUXR"/>
</dbReference>
<keyword evidence="5" id="KW-0614">Plasmid</keyword>
<accession>A0A5P6PGZ2</accession>
<dbReference type="OrthoDB" id="3170288at2"/>
<dbReference type="SUPFAM" id="SSF75516">
    <property type="entry name" value="Pheromone-binding domain of LuxR-like quorum-sensing transcription factors"/>
    <property type="match status" value="1"/>
</dbReference>
<dbReference type="SUPFAM" id="SSF46894">
    <property type="entry name" value="C-terminal effector domain of the bipartite response regulators"/>
    <property type="match status" value="1"/>
</dbReference>
<keyword evidence="2" id="KW-0238">DNA-binding</keyword>
<dbReference type="Gene3D" id="1.10.10.10">
    <property type="entry name" value="Winged helix-like DNA-binding domain superfamily/Winged helix DNA-binding domain"/>
    <property type="match status" value="1"/>
</dbReference>
<keyword evidence="3" id="KW-0804">Transcription</keyword>
<evidence type="ECO:0000313" key="6">
    <source>
        <dbReference type="Proteomes" id="UP000325641"/>
    </source>
</evidence>
<dbReference type="Pfam" id="PF00196">
    <property type="entry name" value="GerE"/>
    <property type="match status" value="1"/>
</dbReference>
<evidence type="ECO:0000313" key="5">
    <source>
        <dbReference type="EMBL" id="QFI77662.1"/>
    </source>
</evidence>
<dbReference type="GO" id="GO:0003677">
    <property type="term" value="F:DNA binding"/>
    <property type="evidence" value="ECO:0007669"/>
    <property type="project" value="UniProtKB-KW"/>
</dbReference>
<evidence type="ECO:0000256" key="3">
    <source>
        <dbReference type="ARBA" id="ARBA00023163"/>
    </source>
</evidence>
<name>A0A5P6PGZ2_9BRAD</name>
<keyword evidence="1" id="KW-0805">Transcription regulation</keyword>
<dbReference type="Proteomes" id="UP000325641">
    <property type="component" value="Plasmid pBbPL7HG1"/>
</dbReference>
<dbReference type="InterPro" id="IPR005143">
    <property type="entry name" value="TF_LuxR_autoind-bd_dom"/>
</dbReference>
<dbReference type="InterPro" id="IPR036693">
    <property type="entry name" value="TF_LuxR_autoind-bd_dom_sf"/>
</dbReference>
<evidence type="ECO:0000259" key="4">
    <source>
        <dbReference type="PROSITE" id="PS50043"/>
    </source>
</evidence>
<dbReference type="InterPro" id="IPR016032">
    <property type="entry name" value="Sig_transdc_resp-reg_C-effctor"/>
</dbReference>
<evidence type="ECO:0000256" key="1">
    <source>
        <dbReference type="ARBA" id="ARBA00023015"/>
    </source>
</evidence>
<dbReference type="PROSITE" id="PS50043">
    <property type="entry name" value="HTH_LUXR_2"/>
    <property type="match status" value="1"/>
</dbReference>
<organism evidence="5 6">
    <name type="scientific">Bradyrhizobium betae</name>
    <dbReference type="NCBI Taxonomy" id="244734"/>
    <lineage>
        <taxon>Bacteria</taxon>
        <taxon>Pseudomonadati</taxon>
        <taxon>Pseudomonadota</taxon>
        <taxon>Alphaproteobacteria</taxon>
        <taxon>Hyphomicrobiales</taxon>
        <taxon>Nitrobacteraceae</taxon>
        <taxon>Bradyrhizobium</taxon>
    </lineage>
</organism>
<dbReference type="SMART" id="SM00421">
    <property type="entry name" value="HTH_LUXR"/>
    <property type="match status" value="1"/>
</dbReference>
<proteinExistence type="predicted"/>
<dbReference type="EMBL" id="CP044544">
    <property type="protein sequence ID" value="QFI77662.1"/>
    <property type="molecule type" value="Genomic_DNA"/>
</dbReference>
<reference evidence="6" key="1">
    <citation type="submission" date="2019-10" db="EMBL/GenBank/DDBJ databases">
        <title>Complete Genome Sequence of Bradyrhizobium betae type strain PL7HG1T.</title>
        <authorList>
            <person name="Bromfield E.S.P."/>
            <person name="Cloutier S."/>
        </authorList>
    </citation>
    <scope>NUCLEOTIDE SEQUENCE [LARGE SCALE GENOMIC DNA]</scope>
    <source>
        <strain evidence="6">PL7HG1</strain>
        <plasmid evidence="6">pbbpl7hg1</plasmid>
    </source>
</reference>
<dbReference type="GO" id="GO:0006355">
    <property type="term" value="P:regulation of DNA-templated transcription"/>
    <property type="evidence" value="ECO:0007669"/>
    <property type="project" value="InterPro"/>
</dbReference>
<geneLocation type="plasmid" evidence="6">
    <name>pbbpl7hg1</name>
</geneLocation>
<gene>
    <name evidence="5" type="ORF">F8237_35115</name>
</gene>
<dbReference type="KEGG" id="bbet:F8237_35115"/>
<dbReference type="Gene3D" id="3.30.450.80">
    <property type="entry name" value="Transcription factor LuxR-like, autoinducer-binding domain"/>
    <property type="match status" value="1"/>
</dbReference>
<dbReference type="AlphaFoldDB" id="A0A5P6PGZ2"/>
<dbReference type="Pfam" id="PF03472">
    <property type="entry name" value="Autoind_bind"/>
    <property type="match status" value="1"/>
</dbReference>
<dbReference type="InterPro" id="IPR000792">
    <property type="entry name" value="Tscrpt_reg_LuxR_C"/>
</dbReference>
<protein>
    <submittedName>
        <fullName evidence="5">LuxR family transcriptional regulator</fullName>
    </submittedName>
</protein>
<feature type="domain" description="HTH luxR-type" evidence="4">
    <location>
        <begin position="176"/>
        <end position="241"/>
    </location>
</feature>
<dbReference type="PANTHER" id="PTHR44688:SF16">
    <property type="entry name" value="DNA-BINDING TRANSCRIPTIONAL ACTIVATOR DEVR_DOSR"/>
    <property type="match status" value="1"/>
</dbReference>
<dbReference type="CDD" id="cd06170">
    <property type="entry name" value="LuxR_C_like"/>
    <property type="match status" value="1"/>
</dbReference>
<evidence type="ECO:0000256" key="2">
    <source>
        <dbReference type="ARBA" id="ARBA00023125"/>
    </source>
</evidence>
<sequence>MTDLFWSTWEIISLIEQAADQNAIQDCLINIAKIYGFASVFGGIVPPGDMRNSKTEIQARAVVQYFPKGWGARYVDQNYLPRDPILARLQKDRNAFSWSDGYRSCPDPDNVRIIGGEAADFGLVEGFVIPITTLDQRTAALSFGGARDDLSNRDRSALTFLAHFAIGHWLYLRRPNLTRSKPLSPREFDCLLWAAEGKTDWEISVILGISRSTVTKHIASAREKLDAVSKSHAIAIAMRLKILC</sequence>
<dbReference type="PANTHER" id="PTHR44688">
    <property type="entry name" value="DNA-BINDING TRANSCRIPTIONAL ACTIVATOR DEVR_DOSR"/>
    <property type="match status" value="1"/>
</dbReference>
<dbReference type="InterPro" id="IPR036388">
    <property type="entry name" value="WH-like_DNA-bd_sf"/>
</dbReference>